<sequence>MENKSENKKLHAICVPFPAQGHVKPMMQLPSFFHSKGFHITFLNTEFNHRRMFRSGPPDGLRGLPDFRFETIPDGLPPSDRDATQDPPALCYAVQNYCLDPFRELLARLISSPKLPPVTCVVSDGAMSFAVQAAKEYGIPGVQFWTASACGFMGYLQFPELIRRGIIPFKDENFGSDGSLEATIDWIPGMTNIRLKDLPSLIRTTNPNDILLNFTKDEPQNCLKASAIIFNTFDELEQQVLQAISTHFHPNIYTAGPLSLLSKQVIIEDHYSSLNSSLWKEDTRTLEWLDEKEPNSVMYVSYGSMTVMKHQHLVEFAWGLANCKRPFLWVLRSDVIMGESAILPEHFLEETKDRGLVVSWCLQEQVLLHPSIGVFLTHCGWNSMLESMGGGVPLICWPFFAEQQTNCRYACSKWGIGVEVNPDVKRDEIEALVNEMMEGERGKQMRRNALEWKKKAEEASLAGVSSYENFDNFLKEALHYNG</sequence>
<dbReference type="PANTHER" id="PTHR11926">
    <property type="entry name" value="GLUCOSYL/GLUCURONOSYL TRANSFERASES"/>
    <property type="match status" value="1"/>
</dbReference>
<dbReference type="Gene3D" id="3.40.50.2000">
    <property type="entry name" value="Glycogen Phosphorylase B"/>
    <property type="match status" value="2"/>
</dbReference>
<proteinExistence type="inferred from homology"/>
<name>A0AAU9S4I5_THLAR</name>
<comment type="similarity">
    <text evidence="1 4">Belongs to the UDP-glycosyltransferase family.</text>
</comment>
<comment type="caution">
    <text evidence="6">The sequence shown here is derived from an EMBL/GenBank/DDBJ whole genome shotgun (WGS) entry which is preliminary data.</text>
</comment>
<dbReference type="InterPro" id="IPR002213">
    <property type="entry name" value="UDP_glucos_trans"/>
</dbReference>
<evidence type="ECO:0000256" key="3">
    <source>
        <dbReference type="ARBA" id="ARBA00022679"/>
    </source>
</evidence>
<dbReference type="PANTHER" id="PTHR11926:SF1439">
    <property type="entry name" value="GLYCOSYLTRANSFERASE"/>
    <property type="match status" value="1"/>
</dbReference>
<dbReference type="InterPro" id="IPR035595">
    <property type="entry name" value="UDP_glycos_trans_CS"/>
</dbReference>
<gene>
    <name evidence="6" type="ORF">TAV2_LOCUS12241</name>
</gene>
<evidence type="ECO:0000256" key="4">
    <source>
        <dbReference type="RuleBase" id="RU003718"/>
    </source>
</evidence>
<dbReference type="EMBL" id="CAJVSB020000722">
    <property type="protein sequence ID" value="CAH2057581.1"/>
    <property type="molecule type" value="Genomic_DNA"/>
</dbReference>
<dbReference type="SUPFAM" id="SSF53756">
    <property type="entry name" value="UDP-Glycosyltransferase/glycogen phosphorylase"/>
    <property type="match status" value="1"/>
</dbReference>
<reference evidence="6 7" key="1">
    <citation type="submission" date="2022-03" db="EMBL/GenBank/DDBJ databases">
        <authorList>
            <person name="Nunn A."/>
            <person name="Chopra R."/>
            <person name="Nunn A."/>
            <person name="Contreras Garrido A."/>
        </authorList>
    </citation>
    <scope>NUCLEOTIDE SEQUENCE [LARGE SCALE GENOMIC DNA]</scope>
</reference>
<evidence type="ECO:0000256" key="1">
    <source>
        <dbReference type="ARBA" id="ARBA00009995"/>
    </source>
</evidence>
<dbReference type="GO" id="GO:0080043">
    <property type="term" value="F:quercetin 3-O-glucosyltransferase activity"/>
    <property type="evidence" value="ECO:0007669"/>
    <property type="project" value="TreeGrafter"/>
</dbReference>
<keyword evidence="2 4" id="KW-0328">Glycosyltransferase</keyword>
<dbReference type="CDD" id="cd03784">
    <property type="entry name" value="GT1_Gtf-like"/>
    <property type="match status" value="1"/>
</dbReference>
<protein>
    <recommendedName>
        <fullName evidence="5">Glycosyltransferase</fullName>
        <ecNumber evidence="5">2.4.1.-</ecNumber>
    </recommendedName>
</protein>
<evidence type="ECO:0000256" key="2">
    <source>
        <dbReference type="ARBA" id="ARBA00022676"/>
    </source>
</evidence>
<keyword evidence="3 4" id="KW-0808">Transferase</keyword>
<evidence type="ECO:0000256" key="5">
    <source>
        <dbReference type="RuleBase" id="RU362057"/>
    </source>
</evidence>
<dbReference type="GO" id="GO:0080044">
    <property type="term" value="F:quercetin 7-O-glucosyltransferase activity"/>
    <property type="evidence" value="ECO:0007669"/>
    <property type="project" value="TreeGrafter"/>
</dbReference>
<dbReference type="FunFam" id="3.40.50.2000:FF:000055">
    <property type="entry name" value="Glycosyltransferase"/>
    <property type="match status" value="1"/>
</dbReference>
<dbReference type="PROSITE" id="PS00375">
    <property type="entry name" value="UDPGT"/>
    <property type="match status" value="1"/>
</dbReference>
<organism evidence="6 7">
    <name type="scientific">Thlaspi arvense</name>
    <name type="common">Field penny-cress</name>
    <dbReference type="NCBI Taxonomy" id="13288"/>
    <lineage>
        <taxon>Eukaryota</taxon>
        <taxon>Viridiplantae</taxon>
        <taxon>Streptophyta</taxon>
        <taxon>Embryophyta</taxon>
        <taxon>Tracheophyta</taxon>
        <taxon>Spermatophyta</taxon>
        <taxon>Magnoliopsida</taxon>
        <taxon>eudicotyledons</taxon>
        <taxon>Gunneridae</taxon>
        <taxon>Pentapetalae</taxon>
        <taxon>rosids</taxon>
        <taxon>malvids</taxon>
        <taxon>Brassicales</taxon>
        <taxon>Brassicaceae</taxon>
        <taxon>Thlaspideae</taxon>
        <taxon>Thlaspi</taxon>
    </lineage>
</organism>
<dbReference type="Pfam" id="PF00201">
    <property type="entry name" value="UDPGT"/>
    <property type="match status" value="1"/>
</dbReference>
<dbReference type="FunFam" id="3.40.50.2000:FF:000027">
    <property type="entry name" value="Glycosyltransferase"/>
    <property type="match status" value="1"/>
</dbReference>
<accession>A0AAU9S4I5</accession>
<evidence type="ECO:0000313" key="7">
    <source>
        <dbReference type="Proteomes" id="UP000836841"/>
    </source>
</evidence>
<dbReference type="EC" id="2.4.1.-" evidence="5"/>
<evidence type="ECO:0000313" key="6">
    <source>
        <dbReference type="EMBL" id="CAH2057581.1"/>
    </source>
</evidence>
<dbReference type="Proteomes" id="UP000836841">
    <property type="component" value="Unassembled WGS sequence"/>
</dbReference>
<dbReference type="AlphaFoldDB" id="A0AAU9S4I5"/>
<keyword evidence="7" id="KW-1185">Reference proteome</keyword>